<name>A0AAP0GX10_9ASTR</name>
<feature type="compositionally biased region" description="Low complexity" evidence="1">
    <location>
        <begin position="265"/>
        <end position="276"/>
    </location>
</feature>
<gene>
    <name evidence="3" type="ORF">SSX86_016288</name>
</gene>
<dbReference type="PANTHER" id="PTHR48258:SF14">
    <property type="entry name" value="OS02G0583300 PROTEIN"/>
    <property type="match status" value="1"/>
</dbReference>
<feature type="region of interest" description="Disordered" evidence="1">
    <location>
        <begin position="265"/>
        <end position="287"/>
    </location>
</feature>
<keyword evidence="4" id="KW-1185">Reference proteome</keyword>
<comment type="caution">
    <text evidence="3">The sequence shown here is derived from an EMBL/GenBank/DDBJ whole genome shotgun (WGS) entry which is preliminary data.</text>
</comment>
<evidence type="ECO:0000313" key="4">
    <source>
        <dbReference type="Proteomes" id="UP001408789"/>
    </source>
</evidence>
<feature type="domain" description="DUF4216" evidence="2">
    <location>
        <begin position="134"/>
        <end position="205"/>
    </location>
</feature>
<protein>
    <recommendedName>
        <fullName evidence="2">DUF4216 domain-containing protein</fullName>
    </recommendedName>
</protein>
<dbReference type="InterPro" id="IPR025312">
    <property type="entry name" value="DUF4216"/>
</dbReference>
<reference evidence="3 4" key="1">
    <citation type="submission" date="2024-04" db="EMBL/GenBank/DDBJ databases">
        <title>The reference genome of an endangered Asteraceae, Deinandra increscens subsp. villosa, native to the Central Coast of California.</title>
        <authorList>
            <person name="Guilliams M."/>
            <person name="Hasenstab-Lehman K."/>
            <person name="Meyer R."/>
            <person name="Mcevoy S."/>
        </authorList>
    </citation>
    <scope>NUCLEOTIDE SEQUENCE [LARGE SCALE GENOMIC DNA]</scope>
    <source>
        <tissue evidence="3">Leaf</tissue>
    </source>
</reference>
<evidence type="ECO:0000256" key="1">
    <source>
        <dbReference type="SAM" id="MobiDB-lite"/>
    </source>
</evidence>
<dbReference type="Proteomes" id="UP001408789">
    <property type="component" value="Unassembled WGS sequence"/>
</dbReference>
<dbReference type="Pfam" id="PF13952">
    <property type="entry name" value="DUF4216"/>
    <property type="match status" value="1"/>
</dbReference>
<proteinExistence type="predicted"/>
<evidence type="ECO:0000313" key="3">
    <source>
        <dbReference type="EMBL" id="KAK9064906.1"/>
    </source>
</evidence>
<dbReference type="EMBL" id="JBCNJP010000017">
    <property type="protein sequence ID" value="KAK9064906.1"/>
    <property type="molecule type" value="Genomic_DNA"/>
</dbReference>
<organism evidence="3 4">
    <name type="scientific">Deinandra increscens subsp. villosa</name>
    <dbReference type="NCBI Taxonomy" id="3103831"/>
    <lineage>
        <taxon>Eukaryota</taxon>
        <taxon>Viridiplantae</taxon>
        <taxon>Streptophyta</taxon>
        <taxon>Embryophyta</taxon>
        <taxon>Tracheophyta</taxon>
        <taxon>Spermatophyta</taxon>
        <taxon>Magnoliopsida</taxon>
        <taxon>eudicotyledons</taxon>
        <taxon>Gunneridae</taxon>
        <taxon>Pentapetalae</taxon>
        <taxon>asterids</taxon>
        <taxon>campanulids</taxon>
        <taxon>Asterales</taxon>
        <taxon>Asteraceae</taxon>
        <taxon>Asteroideae</taxon>
        <taxon>Heliantheae alliance</taxon>
        <taxon>Madieae</taxon>
        <taxon>Madiinae</taxon>
        <taxon>Deinandra</taxon>
    </lineage>
</organism>
<accession>A0AAP0GX10</accession>
<sequence>MYLEGVQTKFNRPGRNADDGIPKRQLAVFSSPCRPMSKKIYNSFDRQSWKTFEWFVLNNCDEVKEYIDKFKFEFPAKKALANCILSPCSYTACIVNGVRFLVHSRDIQRTTQNSGVVSLDEDKYTYYGQLEDIIELKYLSGYSVVLFRCKWFDTANSRSFKKNHGTYIDISREAYADQPYILATQAKQVFYLQDPSRANGNWRVVEYVHHQNIWDHPSISVADEIDVVHDTQSSSYNLVAQSIDGVHNTEPCNLFIDLGPLPMRSSEGGTSSSTVVCLSDEDEDEDE</sequence>
<dbReference type="AlphaFoldDB" id="A0AAP0GX10"/>
<dbReference type="PANTHER" id="PTHR48258">
    <property type="entry name" value="DUF4218 DOMAIN-CONTAINING PROTEIN-RELATED"/>
    <property type="match status" value="1"/>
</dbReference>
<evidence type="ECO:0000259" key="2">
    <source>
        <dbReference type="Pfam" id="PF13952"/>
    </source>
</evidence>